<dbReference type="SUPFAM" id="SSF52540">
    <property type="entry name" value="P-loop containing nucleoside triphosphate hydrolases"/>
    <property type="match status" value="1"/>
</dbReference>
<organism evidence="9 10">
    <name type="scientific">Candidatus Carbonibacillus altaicus</name>
    <dbReference type="NCBI Taxonomy" id="2163959"/>
    <lineage>
        <taxon>Bacteria</taxon>
        <taxon>Bacillati</taxon>
        <taxon>Bacillota</taxon>
        <taxon>Bacilli</taxon>
        <taxon>Bacillales</taxon>
        <taxon>Candidatus Carbonibacillus</taxon>
    </lineage>
</organism>
<keyword evidence="9" id="KW-0378">Hydrolase</keyword>
<keyword evidence="3 6" id="KW-0862">Zinc</keyword>
<dbReference type="GO" id="GO:0051603">
    <property type="term" value="P:proteolysis involved in protein catabolic process"/>
    <property type="evidence" value="ECO:0007669"/>
    <property type="project" value="TreeGrafter"/>
</dbReference>
<dbReference type="CDD" id="cd19497">
    <property type="entry name" value="RecA-like_ClpX"/>
    <property type="match status" value="1"/>
</dbReference>
<evidence type="ECO:0000256" key="4">
    <source>
        <dbReference type="ARBA" id="ARBA00022840"/>
    </source>
</evidence>
<comment type="subunit">
    <text evidence="6">Component of the ClpX-ClpP complex. Forms a hexameric ring that, in the presence of ATP, binds to fourteen ClpP subunits assembled into a disk-like structure with a central cavity, resembling the structure of eukaryotic proteasomes.</text>
</comment>
<dbReference type="GO" id="GO:0008270">
    <property type="term" value="F:zinc ion binding"/>
    <property type="evidence" value="ECO:0007669"/>
    <property type="project" value="UniProtKB-UniRule"/>
</dbReference>
<dbReference type="GO" id="GO:0016887">
    <property type="term" value="F:ATP hydrolysis activity"/>
    <property type="evidence" value="ECO:0007669"/>
    <property type="project" value="InterPro"/>
</dbReference>
<gene>
    <name evidence="6" type="primary">clpX</name>
    <name evidence="9" type="ORF">BSOLF_0080</name>
</gene>
<dbReference type="InterPro" id="IPR004487">
    <property type="entry name" value="Clp_protease_ATP-bd_su_ClpX"/>
</dbReference>
<dbReference type="SMART" id="SM00382">
    <property type="entry name" value="AAA"/>
    <property type="match status" value="1"/>
</dbReference>
<evidence type="ECO:0000256" key="6">
    <source>
        <dbReference type="HAMAP-Rule" id="MF_00175"/>
    </source>
</evidence>
<dbReference type="InterPro" id="IPR019489">
    <property type="entry name" value="Clp_ATPase_C"/>
</dbReference>
<dbReference type="EMBL" id="PEBX01000025">
    <property type="protein sequence ID" value="PTQ56528.1"/>
    <property type="molecule type" value="Genomic_DNA"/>
</dbReference>
<keyword evidence="9" id="KW-0645">Protease</keyword>
<proteinExistence type="inferred from homology"/>
<dbReference type="InterPro" id="IPR046425">
    <property type="entry name" value="ClpX_bact"/>
</dbReference>
<sequence>MAKQDDKHTIRCSFCGKSQDQVKKLVAGSGVYICDECIELVNEIIDEDQELHAQAEFNTLPKPAEIRAYLDEYVIGQEMAKKSLSVAVYNHYKRIYADKKKDDVELTKSNILLLGPTGSGKTLLAQTLARLLKVPFAIADATSLTEAGYVGEDVENILLKLIQAADYDTEKAERGIIYIDEIDKIARKSENPSITRDVSGEGVQQALLKILEGTTANVPPQGGRKHPHQEFIQIDTTNILFIVGGAFDGLEMIIKRRVGAKVIGFGAEARHAHLGPGEYLKLVTPEDLIKYGLIPEFVGRLPVISTLEPLDEEALKRILTEPKNALIKQYQKLLELDHVTLEFTEGAIHEIAKEAIRRETGARGLRSILEEVMLDVMYEIPSRTDVARCIVDEETVTKRLRPRLYGFDGRILNEKREESA</sequence>
<keyword evidence="1 6" id="KW-0479">Metal-binding</keyword>
<dbReference type="PANTHER" id="PTHR48102">
    <property type="entry name" value="ATP-DEPENDENT CLP PROTEASE ATP-BINDING SUBUNIT CLPX-LIKE, MITOCHONDRIAL-RELATED"/>
    <property type="match status" value="1"/>
</dbReference>
<evidence type="ECO:0000256" key="3">
    <source>
        <dbReference type="ARBA" id="ARBA00022833"/>
    </source>
</evidence>
<dbReference type="Proteomes" id="UP000244338">
    <property type="component" value="Unassembled WGS sequence"/>
</dbReference>
<keyword evidence="5 6" id="KW-0143">Chaperone</keyword>
<keyword evidence="2 6" id="KW-0547">Nucleotide-binding</keyword>
<dbReference type="InterPro" id="IPR050052">
    <property type="entry name" value="ATP-dep_Clp_protease_ClpX"/>
</dbReference>
<keyword evidence="4 6" id="KW-0067">ATP-binding</keyword>
<dbReference type="SMART" id="SM00994">
    <property type="entry name" value="zf-C4_ClpX"/>
    <property type="match status" value="1"/>
</dbReference>
<comment type="similarity">
    <text evidence="6 7">Belongs to the ClpX chaperone family.</text>
</comment>
<evidence type="ECO:0000313" key="10">
    <source>
        <dbReference type="Proteomes" id="UP000244338"/>
    </source>
</evidence>
<feature type="binding site" evidence="6">
    <location>
        <begin position="116"/>
        <end position="123"/>
    </location>
    <ligand>
        <name>ATP</name>
        <dbReference type="ChEBI" id="CHEBI:30616"/>
    </ligand>
</feature>
<dbReference type="PROSITE" id="PS51902">
    <property type="entry name" value="CLPX_ZB"/>
    <property type="match status" value="1"/>
</dbReference>
<dbReference type="Pfam" id="PF06689">
    <property type="entry name" value="zf-C4_ClpX"/>
    <property type="match status" value="1"/>
</dbReference>
<dbReference type="Pfam" id="PF07724">
    <property type="entry name" value="AAA_2"/>
    <property type="match status" value="1"/>
</dbReference>
<evidence type="ECO:0000256" key="7">
    <source>
        <dbReference type="PROSITE-ProRule" id="PRU01250"/>
    </source>
</evidence>
<dbReference type="InterPro" id="IPR003959">
    <property type="entry name" value="ATPase_AAA_core"/>
</dbReference>
<dbReference type="InterPro" id="IPR027417">
    <property type="entry name" value="P-loop_NTPase"/>
</dbReference>
<dbReference type="PANTHER" id="PTHR48102:SF7">
    <property type="entry name" value="ATP-DEPENDENT CLP PROTEASE ATP-BINDING SUBUNIT CLPX-LIKE, MITOCHONDRIAL"/>
    <property type="match status" value="1"/>
</dbReference>
<comment type="function">
    <text evidence="6">ATP-dependent specificity component of the Clp protease. It directs the protease to specific substrates. Can perform chaperone functions in the absence of ClpP.</text>
</comment>
<evidence type="ECO:0000259" key="8">
    <source>
        <dbReference type="PROSITE" id="PS51902"/>
    </source>
</evidence>
<comment type="caution">
    <text evidence="9">The sequence shown here is derived from an EMBL/GenBank/DDBJ whole genome shotgun (WGS) entry which is preliminary data.</text>
</comment>
<dbReference type="GO" id="GO:0051082">
    <property type="term" value="F:unfolded protein binding"/>
    <property type="evidence" value="ECO:0007669"/>
    <property type="project" value="UniProtKB-UniRule"/>
</dbReference>
<dbReference type="Gene3D" id="3.40.50.300">
    <property type="entry name" value="P-loop containing nucleotide triphosphate hydrolases"/>
    <property type="match status" value="1"/>
</dbReference>
<feature type="domain" description="ClpX-type ZB" evidence="8">
    <location>
        <begin position="1"/>
        <end position="53"/>
    </location>
</feature>
<name>A0A2R6Y1H1_9BACL</name>
<dbReference type="Gene3D" id="1.10.8.60">
    <property type="match status" value="1"/>
</dbReference>
<dbReference type="GO" id="GO:0008233">
    <property type="term" value="F:peptidase activity"/>
    <property type="evidence" value="ECO:0007669"/>
    <property type="project" value="UniProtKB-KW"/>
</dbReference>
<dbReference type="InterPro" id="IPR038366">
    <property type="entry name" value="Znf_CppX_C4_sf"/>
</dbReference>
<evidence type="ECO:0000313" key="9">
    <source>
        <dbReference type="EMBL" id="PTQ56528.1"/>
    </source>
</evidence>
<protein>
    <recommendedName>
        <fullName evidence="6">ATP-dependent Clp protease ATP-binding subunit ClpX</fullName>
    </recommendedName>
</protein>
<evidence type="ECO:0000256" key="1">
    <source>
        <dbReference type="ARBA" id="ARBA00022723"/>
    </source>
</evidence>
<feature type="binding site" evidence="6 7">
    <location>
        <position position="12"/>
    </location>
    <ligand>
        <name>Zn(2+)</name>
        <dbReference type="ChEBI" id="CHEBI:29105"/>
    </ligand>
</feature>
<dbReference type="SUPFAM" id="SSF57716">
    <property type="entry name" value="Glucocorticoid receptor-like (DNA-binding domain)"/>
    <property type="match status" value="1"/>
</dbReference>
<dbReference type="Gene3D" id="6.20.220.10">
    <property type="entry name" value="ClpX chaperone, C4-type zinc finger domain"/>
    <property type="match status" value="1"/>
</dbReference>
<dbReference type="GO" id="GO:0046983">
    <property type="term" value="F:protein dimerization activity"/>
    <property type="evidence" value="ECO:0007669"/>
    <property type="project" value="UniProtKB-UniRule"/>
</dbReference>
<evidence type="ECO:0000256" key="5">
    <source>
        <dbReference type="ARBA" id="ARBA00023186"/>
    </source>
</evidence>
<reference evidence="10" key="1">
    <citation type="journal article" date="2018" name="Sci. Rep.">
        <title>Lignite coal burning seam in the remote Altai Mountains harbors a hydrogen-driven thermophilic microbial community.</title>
        <authorList>
            <person name="Kadnikov V.V."/>
            <person name="Mardanov A.V."/>
            <person name="Ivasenko D.A."/>
            <person name="Antsiferov D.V."/>
            <person name="Beletsky A.V."/>
            <person name="Karnachuk O.V."/>
            <person name="Ravin N.V."/>
        </authorList>
    </citation>
    <scope>NUCLEOTIDE SEQUENCE [LARGE SCALE GENOMIC DNA]</scope>
</reference>
<dbReference type="SMART" id="SM01086">
    <property type="entry name" value="ClpB_D2-small"/>
    <property type="match status" value="1"/>
</dbReference>
<accession>A0A2R6Y1H1</accession>
<feature type="binding site" evidence="6 7">
    <location>
        <position position="15"/>
    </location>
    <ligand>
        <name>Zn(2+)</name>
        <dbReference type="ChEBI" id="CHEBI:29105"/>
    </ligand>
</feature>
<dbReference type="InterPro" id="IPR059188">
    <property type="entry name" value="Znf_CLPX-like"/>
</dbReference>
<dbReference type="FunFam" id="3.40.50.300:FF:000005">
    <property type="entry name" value="ATP-dependent Clp protease ATP-binding subunit ClpX"/>
    <property type="match status" value="1"/>
</dbReference>
<feature type="binding site" evidence="6 7">
    <location>
        <position position="37"/>
    </location>
    <ligand>
        <name>Zn(2+)</name>
        <dbReference type="ChEBI" id="CHEBI:29105"/>
    </ligand>
</feature>
<dbReference type="GO" id="GO:0140662">
    <property type="term" value="F:ATP-dependent protein folding chaperone"/>
    <property type="evidence" value="ECO:0007669"/>
    <property type="project" value="InterPro"/>
</dbReference>
<dbReference type="GO" id="GO:0051301">
    <property type="term" value="P:cell division"/>
    <property type="evidence" value="ECO:0007669"/>
    <property type="project" value="TreeGrafter"/>
</dbReference>
<dbReference type="GO" id="GO:0009376">
    <property type="term" value="C:HslUV protease complex"/>
    <property type="evidence" value="ECO:0007669"/>
    <property type="project" value="TreeGrafter"/>
</dbReference>
<dbReference type="FunFam" id="1.10.8.60:FF:000002">
    <property type="entry name" value="ATP-dependent Clp protease ATP-binding subunit ClpX"/>
    <property type="match status" value="1"/>
</dbReference>
<evidence type="ECO:0000256" key="2">
    <source>
        <dbReference type="ARBA" id="ARBA00022741"/>
    </source>
</evidence>
<feature type="binding site" evidence="6 7">
    <location>
        <position position="34"/>
    </location>
    <ligand>
        <name>Zn(2+)</name>
        <dbReference type="ChEBI" id="CHEBI:29105"/>
    </ligand>
</feature>
<dbReference type="AlphaFoldDB" id="A0A2R6Y1H1"/>
<dbReference type="NCBIfam" id="NF003745">
    <property type="entry name" value="PRK05342.1"/>
    <property type="match status" value="1"/>
</dbReference>
<dbReference type="Pfam" id="PF10431">
    <property type="entry name" value="ClpB_D2-small"/>
    <property type="match status" value="1"/>
</dbReference>
<dbReference type="HAMAP" id="MF_00175">
    <property type="entry name" value="ClpX"/>
    <property type="match status" value="1"/>
</dbReference>
<dbReference type="GO" id="GO:0005524">
    <property type="term" value="F:ATP binding"/>
    <property type="evidence" value="ECO:0007669"/>
    <property type="project" value="UniProtKB-UniRule"/>
</dbReference>
<dbReference type="NCBIfam" id="TIGR00382">
    <property type="entry name" value="clpX"/>
    <property type="match status" value="1"/>
</dbReference>
<dbReference type="InterPro" id="IPR003593">
    <property type="entry name" value="AAA+_ATPase"/>
</dbReference>
<dbReference type="InterPro" id="IPR010603">
    <property type="entry name" value="Znf_CppX_C4"/>
</dbReference>